<evidence type="ECO:0000259" key="2">
    <source>
        <dbReference type="Pfam" id="PF13478"/>
    </source>
</evidence>
<accession>A0A0U5F678</accession>
<dbReference type="GO" id="GO:0004854">
    <property type="term" value="F:xanthine dehydrogenase activity"/>
    <property type="evidence" value="ECO:0007669"/>
    <property type="project" value="UniProtKB-EC"/>
</dbReference>
<proteinExistence type="predicted"/>
<protein>
    <submittedName>
        <fullName evidence="3">Xanthine dehydrogenase accessory factor</fullName>
        <ecNumber evidence="3">1.17.1.4</ecNumber>
    </submittedName>
    <submittedName>
        <fullName evidence="4">Xanthine dehydrogenase accessory protein XdhC</fullName>
    </submittedName>
</protein>
<dbReference type="RefSeq" id="WP_059024412.1">
    <property type="nucleotide sequence ID" value="NZ_LN609302.1"/>
</dbReference>
<dbReference type="PANTHER" id="PTHR30388">
    <property type="entry name" value="ALDEHYDE OXIDOREDUCTASE MOLYBDENUM COFACTOR ASSEMBLY PROTEIN"/>
    <property type="match status" value="1"/>
</dbReference>
<dbReference type="EMBL" id="LN609302">
    <property type="protein sequence ID" value="CEF57139.1"/>
    <property type="molecule type" value="Genomic_DNA"/>
</dbReference>
<reference evidence="3" key="1">
    <citation type="submission" date="2014-09" db="EMBL/GenBank/DDBJ databases">
        <authorList>
            <person name="Magalhaes I.L.F."/>
            <person name="Oliveira U."/>
            <person name="Santos F.R."/>
            <person name="Vidigal T.H.D.A."/>
            <person name="Brescovit A.D."/>
            <person name="Santos A.J."/>
        </authorList>
    </citation>
    <scope>NUCLEOTIDE SEQUENCE</scope>
    <source>
        <strain evidence="3">LMG 23848T</strain>
    </source>
</reference>
<dbReference type="InterPro" id="IPR027051">
    <property type="entry name" value="XdhC_Rossmann_dom"/>
</dbReference>
<keyword evidence="6" id="KW-1185">Reference proteome</keyword>
<dbReference type="PANTHER" id="PTHR30388:SF6">
    <property type="entry name" value="XANTHINE DEHYDROGENASE SUBUNIT A-RELATED"/>
    <property type="match status" value="1"/>
</dbReference>
<reference evidence="4 6" key="3">
    <citation type="journal article" date="2020" name="Int. J. Syst. Evol. Microbiol.">
        <title>Novel acetic acid bacteria from cider fermentations: Acetobacter conturbans sp. nov. and Acetobacter fallax sp. nov.</title>
        <authorList>
            <person name="Sombolestani A.S."/>
            <person name="Cleenwerck I."/>
            <person name="Cnockaert M."/>
            <person name="Borremans W."/>
            <person name="Wieme A.D."/>
            <person name="De Vuyst L."/>
            <person name="Vandamme P."/>
        </authorList>
    </citation>
    <scope>NUCLEOTIDE SEQUENCE [LARGE SCALE GENOMIC DNA]</scope>
    <source>
        <strain evidence="4 6">LMG 23848</strain>
    </source>
</reference>
<sequence length="291" mass="30897">MRRYTPENLLRLWRQAPQPLVVARVTLTRGSTPREEGAFMLVGQHVVAGTVGGGALELACEQHARAMLHSGESLREQQIVLGGKNVSQCCGGRVAVRLEVLTPPLCSQLEQQLAGASAARPSLFLFGAGHVGRALAYALAPLPLRLVWIDPRAEEFGTVPDGVEVHVTSAWQNVLATAPPGAGVLVLTPSHTLDALIVEAALQQPNLAYVGLIGSRTKRLRFEKSLLAVGVTPTQLAALVCPIGDRGVRDKRPEVIAALVAAEVVEKLLHPMPQTVGTTTQADDPPFALQG</sequence>
<dbReference type="Pfam" id="PF13478">
    <property type="entry name" value="XdhC_C"/>
    <property type="match status" value="1"/>
</dbReference>
<dbReference type="InterPro" id="IPR014308">
    <property type="entry name" value="Xanthine_DH_XdhC"/>
</dbReference>
<evidence type="ECO:0000259" key="1">
    <source>
        <dbReference type="Pfam" id="PF02625"/>
    </source>
</evidence>
<feature type="domain" description="XdhC- CoxI" evidence="1">
    <location>
        <begin position="13"/>
        <end position="73"/>
    </location>
</feature>
<name>A0A0U5F678_9PROT</name>
<dbReference type="PATRIC" id="fig|431306.5.peg.2529"/>
<dbReference type="OrthoDB" id="61481at2"/>
<dbReference type="EC" id="1.17.1.4" evidence="3"/>
<dbReference type="NCBIfam" id="TIGR02964">
    <property type="entry name" value="xanthine_xdhC"/>
    <property type="match status" value="1"/>
</dbReference>
<dbReference type="Proteomes" id="UP000657200">
    <property type="component" value="Unassembled WGS sequence"/>
</dbReference>
<evidence type="ECO:0000313" key="6">
    <source>
        <dbReference type="Proteomes" id="UP000657200"/>
    </source>
</evidence>
<dbReference type="InterPro" id="IPR003777">
    <property type="entry name" value="XdhC_CoxI"/>
</dbReference>
<reference evidence="5" key="2">
    <citation type="submission" date="2014-09" db="EMBL/GenBank/DDBJ databases">
        <authorList>
            <person name="Illeghems K.G."/>
        </authorList>
    </citation>
    <scope>NUCLEOTIDE SEQUENCE [LARGE SCALE GENOMIC DNA]</scope>
    <source>
        <strain evidence="5">LMG 23848T</strain>
    </source>
</reference>
<evidence type="ECO:0000313" key="3">
    <source>
        <dbReference type="EMBL" id="CEF57139.1"/>
    </source>
</evidence>
<keyword evidence="3" id="KW-0560">Oxidoreductase</keyword>
<feature type="domain" description="XdhC Rossmann" evidence="2">
    <location>
        <begin position="123"/>
        <end position="264"/>
    </location>
</feature>
<dbReference type="STRING" id="431306.AGA_2451"/>
<evidence type="ECO:0000313" key="4">
    <source>
        <dbReference type="EMBL" id="NHO38887.1"/>
    </source>
</evidence>
<dbReference type="InterPro" id="IPR036291">
    <property type="entry name" value="NAD(P)-bd_dom_sf"/>
</dbReference>
<dbReference type="SUPFAM" id="SSF51735">
    <property type="entry name" value="NAD(P)-binding Rossmann-fold domains"/>
    <property type="match status" value="1"/>
</dbReference>
<evidence type="ECO:0000313" key="5">
    <source>
        <dbReference type="Proteomes" id="UP000068250"/>
    </source>
</evidence>
<organism evidence="3 5">
    <name type="scientific">Acetobacter ghanensis</name>
    <dbReference type="NCBI Taxonomy" id="431306"/>
    <lineage>
        <taxon>Bacteria</taxon>
        <taxon>Pseudomonadati</taxon>
        <taxon>Pseudomonadota</taxon>
        <taxon>Alphaproteobacteria</taxon>
        <taxon>Acetobacterales</taxon>
        <taxon>Acetobacteraceae</taxon>
        <taxon>Acetobacter</taxon>
    </lineage>
</organism>
<dbReference type="InterPro" id="IPR052698">
    <property type="entry name" value="MoCofactor_Util/Proc"/>
</dbReference>
<dbReference type="Pfam" id="PF02625">
    <property type="entry name" value="XdhC_CoxI"/>
    <property type="match status" value="1"/>
</dbReference>
<dbReference type="Proteomes" id="UP000068250">
    <property type="component" value="Chromosome I"/>
</dbReference>
<dbReference type="AlphaFoldDB" id="A0A0U5F678"/>
<gene>
    <name evidence="3" type="primary">xdhC</name>
    <name evidence="3" type="ORF">AGA_2451</name>
    <name evidence="4" type="ORF">GOB80_04150</name>
</gene>
<dbReference type="EMBL" id="WOTE01000002">
    <property type="protein sequence ID" value="NHO38887.1"/>
    <property type="molecule type" value="Genomic_DNA"/>
</dbReference>
<dbReference type="Gene3D" id="3.40.50.720">
    <property type="entry name" value="NAD(P)-binding Rossmann-like Domain"/>
    <property type="match status" value="1"/>
</dbReference>